<sequence length="867" mass="93886">MANTTAPSVSLAQSSSTNNTGESSSDHSVPSSGNPTDNTRSFPFSGSENVFVPTTFGGSDPMGSASSNPLNSSIGGLPGLQVGYVPDFQVPATGMEITTTRPPPPPAGHLTAGLQANGTNRFIVGTVLPQHVTNALRGGAEGKIIEYYCVPEANRDIGIIPTRHLKCTGVPGETSPSSLKVFFEQFGDISGLFIEKLMSHGFIYVSFFNLQASIQCFRDLQMKWPAVYCVRTTLENVVNNFAAHPLTTEGEVQVDVLNGHCDTQSIVGALGAIGDLHTVQTYRKNEVSTVFAEFYDLRHAASAIHHLSGQKVDGLEIRVSWPDVERVAWTKASQMIEIHEDQNVCVVHAGSTQLVNDARRLYGIPFGSHGHGQDHTHNHYGGPNAPVRGRPNALGLYEPDPSPPRYDIGMINRNILDLQNIRNGVDLRTTIMIRNIPNHLPQSVIKAWLDEVSYRKYDFLYLRIDFANHWSQFGSEKLVEVSYANIQGKAALIEKFRNSSVMDQPFEFRPRAFHSIGENFGLDMEFPPPNNLNRKLRSVTAAEHSGLYNPRHRNNGYGYNSPGRFNGYGHNRGRGYNNNYGNRNYGNGNGNGFGNGMVRAQPTNRLAITLPGYEPQPAAQYQGFNRTQGNTHTGSMISDVIHSDGPIHNANGFVGTISVNNNGGRNTLAHIGPTQISPPPQATAFGGQNAITSPGRFQPAAMYPTPSDTITRSESRLRQENVPPRPRSDVRSQGHPARPPSTLRGAGMPSPGTTVVAASPAPRFSTGNANGNPQFHGPQTPSMAGRFNARPGGEDFSIYNSPLSPAGLVNAGFVPSNPAPPGFGASTFDNAFNESTASGPQNARATSPTDYNIMARNIDAIRRIWEQ</sequence>
<dbReference type="SUPFAM" id="SSF54928">
    <property type="entry name" value="RNA-binding domain, RBD"/>
    <property type="match status" value="2"/>
</dbReference>
<evidence type="ECO:0000313" key="5">
    <source>
        <dbReference type="Proteomes" id="UP001373714"/>
    </source>
</evidence>
<dbReference type="Proteomes" id="UP001373714">
    <property type="component" value="Unassembled WGS sequence"/>
</dbReference>
<dbReference type="InterPro" id="IPR012677">
    <property type="entry name" value="Nucleotide-bd_a/b_plait_sf"/>
</dbReference>
<dbReference type="AlphaFoldDB" id="A0AAV9VM50"/>
<keyword evidence="5" id="KW-1185">Reference proteome</keyword>
<feature type="compositionally biased region" description="Low complexity" evidence="2">
    <location>
        <begin position="14"/>
        <end position="23"/>
    </location>
</feature>
<dbReference type="EMBL" id="JAVHNS010000002">
    <property type="protein sequence ID" value="KAK6362056.1"/>
    <property type="molecule type" value="Genomic_DNA"/>
</dbReference>
<evidence type="ECO:0000259" key="3">
    <source>
        <dbReference type="SMART" id="SM00360"/>
    </source>
</evidence>
<dbReference type="GO" id="GO:0003723">
    <property type="term" value="F:RNA binding"/>
    <property type="evidence" value="ECO:0007669"/>
    <property type="project" value="UniProtKB-KW"/>
</dbReference>
<protein>
    <recommendedName>
        <fullName evidence="3">RRM domain-containing protein</fullName>
    </recommendedName>
</protein>
<reference evidence="4 5" key="1">
    <citation type="submission" date="2019-10" db="EMBL/GenBank/DDBJ databases">
        <authorList>
            <person name="Palmer J.M."/>
        </authorList>
    </citation>
    <scope>NUCLEOTIDE SEQUENCE [LARGE SCALE GENOMIC DNA]</scope>
    <source>
        <strain evidence="4 5">TWF730</strain>
    </source>
</reference>
<dbReference type="InterPro" id="IPR035979">
    <property type="entry name" value="RBD_domain_sf"/>
</dbReference>
<accession>A0AAV9VM50</accession>
<feature type="region of interest" description="Disordered" evidence="2">
    <location>
        <begin position="1"/>
        <end position="46"/>
    </location>
</feature>
<feature type="domain" description="RRM" evidence="3">
    <location>
        <begin position="251"/>
        <end position="320"/>
    </location>
</feature>
<organism evidence="4 5">
    <name type="scientific">Orbilia blumenaviensis</name>
    <dbReference type="NCBI Taxonomy" id="1796055"/>
    <lineage>
        <taxon>Eukaryota</taxon>
        <taxon>Fungi</taxon>
        <taxon>Dikarya</taxon>
        <taxon>Ascomycota</taxon>
        <taxon>Pezizomycotina</taxon>
        <taxon>Orbiliomycetes</taxon>
        <taxon>Orbiliales</taxon>
        <taxon>Orbiliaceae</taxon>
        <taxon>Orbilia</taxon>
    </lineage>
</organism>
<feature type="compositionally biased region" description="Polar residues" evidence="2">
    <location>
        <begin position="1"/>
        <end position="13"/>
    </location>
</feature>
<dbReference type="Gene3D" id="3.30.70.330">
    <property type="match status" value="1"/>
</dbReference>
<dbReference type="InterPro" id="IPR000504">
    <property type="entry name" value="RRM_dom"/>
</dbReference>
<proteinExistence type="predicted"/>
<evidence type="ECO:0000256" key="2">
    <source>
        <dbReference type="SAM" id="MobiDB-lite"/>
    </source>
</evidence>
<dbReference type="InterPro" id="IPR007201">
    <property type="entry name" value="Mei2-like_Rrm_C"/>
</dbReference>
<comment type="caution">
    <text evidence="4">The sequence shown here is derived from an EMBL/GenBank/DDBJ whole genome shotgun (WGS) entry which is preliminary data.</text>
</comment>
<evidence type="ECO:0000256" key="1">
    <source>
        <dbReference type="ARBA" id="ARBA00022884"/>
    </source>
</evidence>
<gene>
    <name evidence="4" type="ORF">TWF730_005755</name>
</gene>
<dbReference type="Pfam" id="PF04059">
    <property type="entry name" value="RRM_2"/>
    <property type="match status" value="1"/>
</dbReference>
<name>A0AAV9VM50_9PEZI</name>
<evidence type="ECO:0000313" key="4">
    <source>
        <dbReference type="EMBL" id="KAK6362056.1"/>
    </source>
</evidence>
<keyword evidence="1" id="KW-0694">RNA-binding</keyword>
<feature type="domain" description="RRM" evidence="3">
    <location>
        <begin position="164"/>
        <end position="232"/>
    </location>
</feature>
<feature type="compositionally biased region" description="Polar residues" evidence="2">
    <location>
        <begin position="26"/>
        <end position="46"/>
    </location>
</feature>
<feature type="region of interest" description="Disordered" evidence="2">
    <location>
        <begin position="684"/>
        <end position="752"/>
    </location>
</feature>
<dbReference type="PANTHER" id="PTHR23189">
    <property type="entry name" value="RNA RECOGNITION MOTIF-CONTAINING"/>
    <property type="match status" value="1"/>
</dbReference>
<dbReference type="SMART" id="SM00360">
    <property type="entry name" value="RRM"/>
    <property type="match status" value="2"/>
</dbReference>